<proteinExistence type="predicted"/>
<evidence type="ECO:0000256" key="1">
    <source>
        <dbReference type="SAM" id="Phobius"/>
    </source>
</evidence>
<evidence type="ECO:0000313" key="3">
    <source>
        <dbReference type="Proteomes" id="UP001150238"/>
    </source>
</evidence>
<gene>
    <name evidence="2" type="ORF">C8J55DRAFT_240453</name>
</gene>
<comment type="caution">
    <text evidence="2">The sequence shown here is derived from an EMBL/GenBank/DDBJ whole genome shotgun (WGS) entry which is preliminary data.</text>
</comment>
<organism evidence="2 3">
    <name type="scientific">Lentinula lateritia</name>
    <dbReference type="NCBI Taxonomy" id="40482"/>
    <lineage>
        <taxon>Eukaryota</taxon>
        <taxon>Fungi</taxon>
        <taxon>Dikarya</taxon>
        <taxon>Basidiomycota</taxon>
        <taxon>Agaricomycotina</taxon>
        <taxon>Agaricomycetes</taxon>
        <taxon>Agaricomycetidae</taxon>
        <taxon>Agaricales</taxon>
        <taxon>Marasmiineae</taxon>
        <taxon>Omphalotaceae</taxon>
        <taxon>Lentinula</taxon>
    </lineage>
</organism>
<evidence type="ECO:0000313" key="2">
    <source>
        <dbReference type="EMBL" id="KAJ4466387.1"/>
    </source>
</evidence>
<reference evidence="2" key="2">
    <citation type="journal article" date="2023" name="Proc. Natl. Acad. Sci. U.S.A.">
        <title>A global phylogenomic analysis of the shiitake genus Lentinula.</title>
        <authorList>
            <person name="Sierra-Patev S."/>
            <person name="Min B."/>
            <person name="Naranjo-Ortiz M."/>
            <person name="Looney B."/>
            <person name="Konkel Z."/>
            <person name="Slot J.C."/>
            <person name="Sakamoto Y."/>
            <person name="Steenwyk J.L."/>
            <person name="Rokas A."/>
            <person name="Carro J."/>
            <person name="Camarero S."/>
            <person name="Ferreira P."/>
            <person name="Molpeceres G."/>
            <person name="Ruiz-Duenas F.J."/>
            <person name="Serrano A."/>
            <person name="Henrissat B."/>
            <person name="Drula E."/>
            <person name="Hughes K.W."/>
            <person name="Mata J.L."/>
            <person name="Ishikawa N.K."/>
            <person name="Vargas-Isla R."/>
            <person name="Ushijima S."/>
            <person name="Smith C.A."/>
            <person name="Donoghue J."/>
            <person name="Ahrendt S."/>
            <person name="Andreopoulos W."/>
            <person name="He G."/>
            <person name="LaButti K."/>
            <person name="Lipzen A."/>
            <person name="Ng V."/>
            <person name="Riley R."/>
            <person name="Sandor L."/>
            <person name="Barry K."/>
            <person name="Martinez A.T."/>
            <person name="Xiao Y."/>
            <person name="Gibbons J.G."/>
            <person name="Terashima K."/>
            <person name="Grigoriev I.V."/>
            <person name="Hibbett D."/>
        </authorList>
    </citation>
    <scope>NUCLEOTIDE SEQUENCE</scope>
    <source>
        <strain evidence="2">Sp2 HRB7682 ss15</strain>
    </source>
</reference>
<dbReference type="AlphaFoldDB" id="A0A9W8ZTF3"/>
<feature type="transmembrane region" description="Helical" evidence="1">
    <location>
        <begin position="6"/>
        <end position="29"/>
    </location>
</feature>
<protein>
    <submittedName>
        <fullName evidence="2">Uncharacterized protein</fullName>
    </submittedName>
</protein>
<keyword evidence="1" id="KW-0472">Membrane</keyword>
<reference evidence="2" key="1">
    <citation type="submission" date="2022-08" db="EMBL/GenBank/DDBJ databases">
        <authorList>
            <consortium name="DOE Joint Genome Institute"/>
            <person name="Min B."/>
            <person name="Riley R."/>
            <person name="Sierra-Patev S."/>
            <person name="Naranjo-Ortiz M."/>
            <person name="Looney B."/>
            <person name="Konkel Z."/>
            <person name="Slot J.C."/>
            <person name="Sakamoto Y."/>
            <person name="Steenwyk J.L."/>
            <person name="Rokas A."/>
            <person name="Carro J."/>
            <person name="Camarero S."/>
            <person name="Ferreira P."/>
            <person name="Molpeceres G."/>
            <person name="Ruiz-Duenas F.J."/>
            <person name="Serrano A."/>
            <person name="Henrissat B."/>
            <person name="Drula E."/>
            <person name="Hughes K.W."/>
            <person name="Mata J.L."/>
            <person name="Ishikawa N.K."/>
            <person name="Vargas-Isla R."/>
            <person name="Ushijima S."/>
            <person name="Smith C.A."/>
            <person name="Ahrendt S."/>
            <person name="Andreopoulos W."/>
            <person name="He G."/>
            <person name="Labutti K."/>
            <person name="Lipzen A."/>
            <person name="Ng V."/>
            <person name="Sandor L."/>
            <person name="Barry K."/>
            <person name="Martinez A.T."/>
            <person name="Xiao Y."/>
            <person name="Gibbons J.G."/>
            <person name="Terashima K."/>
            <person name="Hibbett D.S."/>
            <person name="Grigoriev I.V."/>
        </authorList>
    </citation>
    <scope>NUCLEOTIDE SEQUENCE</scope>
    <source>
        <strain evidence="2">Sp2 HRB7682 ss15</strain>
    </source>
</reference>
<name>A0A9W8ZTF3_9AGAR</name>
<keyword evidence="1" id="KW-1133">Transmembrane helix</keyword>
<keyword evidence="1" id="KW-0812">Transmembrane</keyword>
<dbReference type="EMBL" id="JANVFS010000045">
    <property type="protein sequence ID" value="KAJ4466387.1"/>
    <property type="molecule type" value="Genomic_DNA"/>
</dbReference>
<dbReference type="Proteomes" id="UP001150238">
    <property type="component" value="Unassembled WGS sequence"/>
</dbReference>
<accession>A0A9W8ZTF3</accession>
<sequence length="79" mass="9068">MYAFYSFLVPLPTLEGISFCLWCCFIQIVKGYGPRSLERGVFHSMKYGRDLVSSLQTAVHSSRLNAFRHHRGRSVIQCP</sequence>